<dbReference type="Gene3D" id="1.10.472.80">
    <property type="entry name" value="Ypt/Rab-GAP domain of gyp1p, domain 3"/>
    <property type="match status" value="1"/>
</dbReference>
<name>A0A9P6GUF8_9PLEO</name>
<dbReference type="PANTHER" id="PTHR22957">
    <property type="entry name" value="TBC1 DOMAIN FAMILY MEMBER GTPASE-ACTIVATING PROTEIN"/>
    <property type="match status" value="1"/>
</dbReference>
<evidence type="ECO:0000259" key="4">
    <source>
        <dbReference type="PROSITE" id="PS50086"/>
    </source>
</evidence>
<gene>
    <name evidence="5" type="ORF">PMIN01_01292</name>
</gene>
<evidence type="ECO:0000256" key="1">
    <source>
        <dbReference type="ARBA" id="ARBA00022468"/>
    </source>
</evidence>
<feature type="coiled-coil region" evidence="2">
    <location>
        <begin position="494"/>
        <end position="540"/>
    </location>
</feature>
<feature type="region of interest" description="Disordered" evidence="3">
    <location>
        <begin position="368"/>
        <end position="394"/>
    </location>
</feature>
<keyword evidence="1" id="KW-0343">GTPase activation</keyword>
<feature type="compositionally biased region" description="Low complexity" evidence="3">
    <location>
        <begin position="570"/>
        <end position="583"/>
    </location>
</feature>
<dbReference type="AlphaFoldDB" id="A0A9P6GUF8"/>
<keyword evidence="6" id="KW-1185">Reference proteome</keyword>
<feature type="compositionally biased region" description="Polar residues" evidence="3">
    <location>
        <begin position="448"/>
        <end position="461"/>
    </location>
</feature>
<sequence length="752" mass="82791">MRGIAEAEKHWRQLDDFHSLTDLKIAVSSHREPQITAGLRSVCWKIFLLFKTLDRSSWPARIVESRSAYASLRSHYLRGIEYPDELGSAVDPLSEHEESPWTALRSDETLRAEIFQDIERCMPDNVYFRQPATQNMMLDTLFVWCKMHPNVGYRQGMHEILAPILWVIERDAVDVKGTDEKEADQIMVDILDSNYMEHDTFTLFSLIMQTAISFYAPADPDSSSAETPMLVRCAKIFERYLPKADPGLASHLVKLEIVPQIFLLRWIRLLFGREFPLDDALNVWDALFAIDSTLELVDMISVSMLLRVRWDLMAADTNEAFTLLLRYPEPSAPAYTFIKDALYLRDHLTPEGGAEIISRYGKKAPVIAASPPPDMRPASSLSLHSSHRSRSSIGSPRAFVAQQGVGIEALLQGAAKNVLERGSQWGVGKAIRDAVDEVRKHAEAIQSGVPSTTVSGNTTPRSGGREYRKPAQLAVANARPVVARAQSGNALKKIESLERRSKNLAKMLESAVGELWDYHKERSEESNDSAQSKKDSIEALSLAIAKVQFVQVYLEDSSVPLPVDERTEEAATASAAATLLSPEPTSPAALPERTASAPPIPKASRPTSSGSSARPISPTPNAQPTSPPVHTSSLRSSASSRLSPQPPRARPTLASSNFSWMLGQDSTSASSTFASSAAHSAFASDEKRRLKGKGFLFGDEDEAEEPMPEKRGSRGSRTGNHSGKSKGKGQTEGEIEEEVIDLEHVGKRDAVV</sequence>
<dbReference type="Pfam" id="PF00566">
    <property type="entry name" value="RabGAP-TBC"/>
    <property type="match status" value="1"/>
</dbReference>
<keyword evidence="2" id="KW-0175">Coiled coil</keyword>
<evidence type="ECO:0000313" key="5">
    <source>
        <dbReference type="EMBL" id="KAF9741753.1"/>
    </source>
</evidence>
<dbReference type="GO" id="GO:0005096">
    <property type="term" value="F:GTPase activator activity"/>
    <property type="evidence" value="ECO:0007669"/>
    <property type="project" value="UniProtKB-KW"/>
</dbReference>
<proteinExistence type="predicted"/>
<feature type="compositionally biased region" description="Low complexity" evidence="3">
    <location>
        <begin position="666"/>
        <end position="683"/>
    </location>
</feature>
<dbReference type="InterPro" id="IPR035969">
    <property type="entry name" value="Rab-GAP_TBC_sf"/>
</dbReference>
<dbReference type="PROSITE" id="PS50086">
    <property type="entry name" value="TBC_RABGAP"/>
    <property type="match status" value="1"/>
</dbReference>
<dbReference type="InterPro" id="IPR000195">
    <property type="entry name" value="Rab-GAP-TBC_dom"/>
</dbReference>
<evidence type="ECO:0000256" key="2">
    <source>
        <dbReference type="SAM" id="Coils"/>
    </source>
</evidence>
<feature type="compositionally biased region" description="Low complexity" evidence="3">
    <location>
        <begin position="632"/>
        <end position="643"/>
    </location>
</feature>
<dbReference type="PANTHER" id="PTHR22957:SF337">
    <property type="entry name" value="TBC1 DOMAIN FAMILY MEMBER 5"/>
    <property type="match status" value="1"/>
</dbReference>
<feature type="compositionally biased region" description="Polar residues" evidence="3">
    <location>
        <begin position="605"/>
        <end position="631"/>
    </location>
</feature>
<feature type="domain" description="Rab-GAP TBC" evidence="4">
    <location>
        <begin position="34"/>
        <end position="291"/>
    </location>
</feature>
<feature type="compositionally biased region" description="Basic and acidic residues" evidence="3">
    <location>
        <begin position="741"/>
        <end position="752"/>
    </location>
</feature>
<dbReference type="FunFam" id="1.10.8.270:FF:000031">
    <property type="entry name" value="TBC1 domain family member 5"/>
    <property type="match status" value="1"/>
</dbReference>
<evidence type="ECO:0000256" key="3">
    <source>
        <dbReference type="SAM" id="MobiDB-lite"/>
    </source>
</evidence>
<dbReference type="SUPFAM" id="SSF47923">
    <property type="entry name" value="Ypt/Rab-GAP domain of gyp1p"/>
    <property type="match status" value="2"/>
</dbReference>
<protein>
    <submittedName>
        <fullName evidence="5">TBC domain-containing protein</fullName>
    </submittedName>
</protein>
<organism evidence="5 6">
    <name type="scientific">Paraphaeosphaeria minitans</name>
    <dbReference type="NCBI Taxonomy" id="565426"/>
    <lineage>
        <taxon>Eukaryota</taxon>
        <taxon>Fungi</taxon>
        <taxon>Dikarya</taxon>
        <taxon>Ascomycota</taxon>
        <taxon>Pezizomycotina</taxon>
        <taxon>Dothideomycetes</taxon>
        <taxon>Pleosporomycetidae</taxon>
        <taxon>Pleosporales</taxon>
        <taxon>Massarineae</taxon>
        <taxon>Didymosphaeriaceae</taxon>
        <taxon>Paraphaeosphaeria</taxon>
    </lineage>
</organism>
<feature type="region of interest" description="Disordered" evidence="3">
    <location>
        <begin position="564"/>
        <end position="752"/>
    </location>
</feature>
<dbReference type="EMBL" id="WJXW01000001">
    <property type="protein sequence ID" value="KAF9741753.1"/>
    <property type="molecule type" value="Genomic_DNA"/>
</dbReference>
<dbReference type="OrthoDB" id="27140at2759"/>
<dbReference type="FunFam" id="1.10.472.80:FF:000038">
    <property type="entry name" value="TBC1 domain family member 5"/>
    <property type="match status" value="1"/>
</dbReference>
<dbReference type="Gene3D" id="1.10.8.270">
    <property type="entry name" value="putative rabgap domain of human tbc1 domain family member 14 like domains"/>
    <property type="match status" value="1"/>
</dbReference>
<feature type="region of interest" description="Disordered" evidence="3">
    <location>
        <begin position="448"/>
        <end position="468"/>
    </location>
</feature>
<accession>A0A9P6GUF8</accession>
<comment type="caution">
    <text evidence="5">The sequence shown here is derived from an EMBL/GenBank/DDBJ whole genome shotgun (WGS) entry which is preliminary data.</text>
</comment>
<dbReference type="Proteomes" id="UP000756921">
    <property type="component" value="Unassembled WGS sequence"/>
</dbReference>
<reference evidence="5" key="1">
    <citation type="journal article" date="2020" name="Mol. Plant Microbe Interact.">
        <title>Genome Sequence of the Biocontrol Agent Coniothyrium minitans strain Conio (IMI 134523).</title>
        <authorList>
            <person name="Patel D."/>
            <person name="Shittu T.A."/>
            <person name="Baroncelli R."/>
            <person name="Muthumeenakshi S."/>
            <person name="Osborne T.H."/>
            <person name="Janganan T.K."/>
            <person name="Sreenivasaprasad S."/>
        </authorList>
    </citation>
    <scope>NUCLEOTIDE SEQUENCE</scope>
    <source>
        <strain evidence="5">Conio</strain>
    </source>
</reference>
<dbReference type="SMART" id="SM00164">
    <property type="entry name" value="TBC"/>
    <property type="match status" value="1"/>
</dbReference>
<evidence type="ECO:0000313" key="6">
    <source>
        <dbReference type="Proteomes" id="UP000756921"/>
    </source>
</evidence>